<evidence type="ECO:0000256" key="1">
    <source>
        <dbReference type="SAM" id="Phobius"/>
    </source>
</evidence>
<organism evidence="2 3">
    <name type="scientific">Bacillus cereus</name>
    <dbReference type="NCBI Taxonomy" id="1396"/>
    <lineage>
        <taxon>Bacteria</taxon>
        <taxon>Bacillati</taxon>
        <taxon>Bacillota</taxon>
        <taxon>Bacilli</taxon>
        <taxon>Bacillales</taxon>
        <taxon>Bacillaceae</taxon>
        <taxon>Bacillus</taxon>
        <taxon>Bacillus cereus group</taxon>
    </lineage>
</organism>
<gene>
    <name evidence="2" type="ORF">TQ94_00060</name>
</gene>
<sequence>MKGRLRFEFNPSWGKKELKRWLLKWLLRYLVIFCTVIIFLNLIYTQDSILSSKSISVLALENYGVHIPAIPDYFKMIIIPIFVILGIVLFFKTLGLLLYIVCSIFILFFHIVGVSACGK</sequence>
<keyword evidence="1" id="KW-0812">Transmembrane</keyword>
<dbReference type="AlphaFoldDB" id="A0A9X0KI30"/>
<comment type="caution">
    <text evidence="2">The sequence shown here is derived from an EMBL/GenBank/DDBJ whole genome shotgun (WGS) entry which is preliminary data.</text>
</comment>
<dbReference type="EMBL" id="JYFW01000004">
    <property type="protein sequence ID" value="KMP22711.1"/>
    <property type="molecule type" value="Genomic_DNA"/>
</dbReference>
<feature type="transmembrane region" description="Helical" evidence="1">
    <location>
        <begin position="21"/>
        <end position="44"/>
    </location>
</feature>
<evidence type="ECO:0000313" key="3">
    <source>
        <dbReference type="Proteomes" id="UP000036243"/>
    </source>
</evidence>
<reference evidence="2 3" key="1">
    <citation type="submission" date="2015-02" db="EMBL/GenBank/DDBJ databases">
        <title>Evolution of B. cereus sensu lato: Distribution, horizontal transfer and duplication of chromosomal virulence genes.</title>
        <authorList>
            <person name="Boehm M.-E."/>
            <person name="Huptas C."/>
            <person name="Krey V.M."/>
            <person name="Scherer S."/>
        </authorList>
    </citation>
    <scope>NUCLEOTIDE SEQUENCE [LARGE SCALE GENOMIC DNA]</scope>
    <source>
        <strain evidence="2 3">#17</strain>
    </source>
</reference>
<feature type="transmembrane region" description="Helical" evidence="1">
    <location>
        <begin position="73"/>
        <end position="91"/>
    </location>
</feature>
<dbReference type="Proteomes" id="UP000036243">
    <property type="component" value="Unassembled WGS sequence"/>
</dbReference>
<evidence type="ECO:0000313" key="2">
    <source>
        <dbReference type="EMBL" id="KMP22711.1"/>
    </source>
</evidence>
<keyword evidence="1" id="KW-1133">Transmembrane helix</keyword>
<accession>A0A9X0KI30</accession>
<keyword evidence="1" id="KW-0472">Membrane</keyword>
<protein>
    <submittedName>
        <fullName evidence="2">Uncharacterized protein</fullName>
    </submittedName>
</protein>
<proteinExistence type="predicted"/>
<name>A0A9X0KI30_BACCE</name>
<feature type="transmembrane region" description="Helical" evidence="1">
    <location>
        <begin position="96"/>
        <end position="116"/>
    </location>
</feature>